<dbReference type="EMBL" id="NMPR01000013">
    <property type="protein sequence ID" value="KAA8635343.1"/>
    <property type="molecule type" value="Genomic_DNA"/>
</dbReference>
<dbReference type="GO" id="GO:0005576">
    <property type="term" value="C:extracellular region"/>
    <property type="evidence" value="ECO:0007669"/>
    <property type="project" value="TreeGrafter"/>
</dbReference>
<dbReference type="AlphaFoldDB" id="A0A8S8ZZC2"/>
<reference evidence="1 2" key="1">
    <citation type="submission" date="2017-07" db="EMBL/GenBank/DDBJ databases">
        <title>Genome sequence of the Sordaria macrospora wild type strain R19027.</title>
        <authorList>
            <person name="Nowrousian M."/>
            <person name="Teichert I."/>
            <person name="Kueck U."/>
        </authorList>
    </citation>
    <scope>NUCLEOTIDE SEQUENCE [LARGE SCALE GENOMIC DNA]</scope>
    <source>
        <strain evidence="1 2">R19027</strain>
        <tissue evidence="1">Mycelium</tissue>
    </source>
</reference>
<comment type="caution">
    <text evidence="1">The sequence shown here is derived from an EMBL/GenBank/DDBJ whole genome shotgun (WGS) entry which is preliminary data.</text>
</comment>
<dbReference type="PANTHER" id="PTHR38787:SF3">
    <property type="entry name" value="REGULATORY P DOMAIN-CONTAINING PROTEIN"/>
    <property type="match status" value="1"/>
</dbReference>
<dbReference type="VEuPathDB" id="FungiDB:SMAC_01551"/>
<evidence type="ECO:0000313" key="2">
    <source>
        <dbReference type="Proteomes" id="UP000433876"/>
    </source>
</evidence>
<name>A0A8S8ZZC2_SORMA</name>
<dbReference type="NCBIfam" id="TIGR04312">
    <property type="entry name" value="choice_anch_B"/>
    <property type="match status" value="1"/>
</dbReference>
<dbReference type="InterPro" id="IPR027589">
    <property type="entry name" value="Choice_anch_B"/>
</dbReference>
<organism evidence="1 2">
    <name type="scientific">Sordaria macrospora</name>
    <dbReference type="NCBI Taxonomy" id="5147"/>
    <lineage>
        <taxon>Eukaryota</taxon>
        <taxon>Fungi</taxon>
        <taxon>Dikarya</taxon>
        <taxon>Ascomycota</taxon>
        <taxon>Pezizomycotina</taxon>
        <taxon>Sordariomycetes</taxon>
        <taxon>Sordariomycetidae</taxon>
        <taxon>Sordariales</taxon>
        <taxon>Sordariaceae</taxon>
        <taxon>Sordaria</taxon>
    </lineage>
</organism>
<sequence length="514" mass="57090">MVTFSPALLLWKHLFHPHPRSYDMRVKTIGIAVGLCAVGALAKEKAVDMSRHAEYKSGAVMDRIMAHKFEQWEAKLASGALNSTQWPRLNYTKCVNGIAEAIHGDALQTFRCKNMDLYDFINHATLGSPLATDEGASGSSIWGWTDPKSDREFIAVGMFQGTGFAEILPKGRLLNLGFLPAPATLSKYALWKEIRGYKNYMVIGSELEEHGIQIFDMRKLLTIIPKKAPVKFSVDDVTGHFKDLPRGSTHNVVINEEFQYAVSVGARPRNDSCGAGLIFIDLKDPSKPTRLGCNAQDGYVHDAQCLKYRGPDKRYLGHDICYGYNEDSLTIYDVTNKANSSIISRTSYDGAAYTHQGWVLDRYNQEYLLLDDELDEGNAAGPAAPGYPITYIWDIRNLQNPKNTGHYKATNRGIDHNQYVIDGLSYQSSYGAGVRVYDVSSIPQDPTGAGVCEVAYFDIYPEDDKAEGGGEVGFAGSWASYGYFKSGFVAVNTMERGVYLVKVTKRERCKRVHA</sequence>
<dbReference type="PANTHER" id="PTHR38787">
    <property type="entry name" value="REGULATORY P DOMAIN-CONTAINING PROTEIN"/>
    <property type="match status" value="1"/>
</dbReference>
<evidence type="ECO:0000313" key="1">
    <source>
        <dbReference type="EMBL" id="KAA8635343.1"/>
    </source>
</evidence>
<accession>A0A8S8ZZC2</accession>
<protein>
    <submittedName>
        <fullName evidence="1">Uncharacterized protein</fullName>
    </submittedName>
</protein>
<gene>
    <name evidence="1" type="ORF">SMACR_01551</name>
</gene>
<proteinExistence type="predicted"/>
<dbReference type="Proteomes" id="UP000433876">
    <property type="component" value="Unassembled WGS sequence"/>
</dbReference>